<name>A0ABW3Q0X6_9BACT</name>
<evidence type="ECO:0000259" key="2">
    <source>
        <dbReference type="PROSITE" id="PS50110"/>
    </source>
</evidence>
<dbReference type="SMART" id="SM00448">
    <property type="entry name" value="REC"/>
    <property type="match status" value="1"/>
</dbReference>
<dbReference type="PROSITE" id="PS50110">
    <property type="entry name" value="RESPONSE_REGULATORY"/>
    <property type="match status" value="1"/>
</dbReference>
<evidence type="ECO:0000313" key="3">
    <source>
        <dbReference type="EMBL" id="MFD1139794.1"/>
    </source>
</evidence>
<dbReference type="EMBL" id="JBHTLP010000001">
    <property type="protein sequence ID" value="MFD1139794.1"/>
    <property type="molecule type" value="Genomic_DNA"/>
</dbReference>
<proteinExistence type="predicted"/>
<dbReference type="InterPro" id="IPR001789">
    <property type="entry name" value="Sig_transdc_resp-reg_receiver"/>
</dbReference>
<comment type="caution">
    <text evidence="3">The sequence shown here is derived from an EMBL/GenBank/DDBJ whole genome shotgun (WGS) entry which is preliminary data.</text>
</comment>
<dbReference type="InterPro" id="IPR011006">
    <property type="entry name" value="CheY-like_superfamily"/>
</dbReference>
<protein>
    <submittedName>
        <fullName evidence="3">Response regulator</fullName>
    </submittedName>
</protein>
<keyword evidence="4" id="KW-1185">Reference proteome</keyword>
<dbReference type="PANTHER" id="PTHR44520:SF2">
    <property type="entry name" value="RESPONSE REGULATOR RCP1"/>
    <property type="match status" value="1"/>
</dbReference>
<dbReference type="PANTHER" id="PTHR44520">
    <property type="entry name" value="RESPONSE REGULATOR RCP1-RELATED"/>
    <property type="match status" value="1"/>
</dbReference>
<keyword evidence="1" id="KW-0597">Phosphoprotein</keyword>
<feature type="domain" description="Response regulatory" evidence="2">
    <location>
        <begin position="8"/>
        <end position="129"/>
    </location>
</feature>
<dbReference type="RefSeq" id="WP_265990471.1">
    <property type="nucleotide sequence ID" value="NZ_CP110973.1"/>
</dbReference>
<dbReference type="Pfam" id="PF00072">
    <property type="entry name" value="Response_reg"/>
    <property type="match status" value="1"/>
</dbReference>
<dbReference type="Proteomes" id="UP001597116">
    <property type="component" value="Unassembled WGS sequence"/>
</dbReference>
<sequence length="143" mass="15996">MSFQTPRRTFIVDDNADYHKPFKTVFEEVRPANRLESFLSGQALLERLLDVGKPLPGLILLDLLMPKMNGITTLSLIRQNASLARIPTIIMTASSSGNDLSYSYQAGANAFTAKPSTFSELQHFIEVTCRYWLDVAQVPTCIQ</sequence>
<dbReference type="InterPro" id="IPR052893">
    <property type="entry name" value="TCS_response_regulator"/>
</dbReference>
<gene>
    <name evidence="3" type="ORF">ACFQ4C_01675</name>
</gene>
<accession>A0ABW3Q0X6</accession>
<reference evidence="4" key="1">
    <citation type="journal article" date="2019" name="Int. J. Syst. Evol. Microbiol.">
        <title>The Global Catalogue of Microorganisms (GCM) 10K type strain sequencing project: providing services to taxonomists for standard genome sequencing and annotation.</title>
        <authorList>
            <consortium name="The Broad Institute Genomics Platform"/>
            <consortium name="The Broad Institute Genome Sequencing Center for Infectious Disease"/>
            <person name="Wu L."/>
            <person name="Ma J."/>
        </authorList>
    </citation>
    <scope>NUCLEOTIDE SEQUENCE [LARGE SCALE GENOMIC DNA]</scope>
    <source>
        <strain evidence="4">CCUG 55608</strain>
    </source>
</reference>
<dbReference type="SUPFAM" id="SSF52172">
    <property type="entry name" value="CheY-like"/>
    <property type="match status" value="1"/>
</dbReference>
<evidence type="ECO:0000256" key="1">
    <source>
        <dbReference type="PROSITE-ProRule" id="PRU00169"/>
    </source>
</evidence>
<evidence type="ECO:0000313" key="4">
    <source>
        <dbReference type="Proteomes" id="UP001597116"/>
    </source>
</evidence>
<organism evidence="3 4">
    <name type="scientific">Larkinella insperata</name>
    <dbReference type="NCBI Taxonomy" id="332158"/>
    <lineage>
        <taxon>Bacteria</taxon>
        <taxon>Pseudomonadati</taxon>
        <taxon>Bacteroidota</taxon>
        <taxon>Cytophagia</taxon>
        <taxon>Cytophagales</taxon>
        <taxon>Spirosomataceae</taxon>
        <taxon>Larkinella</taxon>
    </lineage>
</organism>
<feature type="modified residue" description="4-aspartylphosphate" evidence="1">
    <location>
        <position position="62"/>
    </location>
</feature>
<dbReference type="Gene3D" id="3.40.50.2300">
    <property type="match status" value="1"/>
</dbReference>